<dbReference type="InterPro" id="IPR029014">
    <property type="entry name" value="NiFe-Hase_large"/>
</dbReference>
<comment type="similarity">
    <text evidence="4">In the C-terminal section; belongs to the complex I 49 kDa subunit family.</text>
</comment>
<evidence type="ECO:0000256" key="13">
    <source>
        <dbReference type="ARBA" id="ARBA00038617"/>
    </source>
</evidence>
<dbReference type="EMBL" id="CP054140">
    <property type="protein sequence ID" value="QQG66563.1"/>
    <property type="molecule type" value="Genomic_DNA"/>
</dbReference>
<keyword evidence="9" id="KW-1278">Translocase</keyword>
<gene>
    <name evidence="17" type="ORF">HP555_12135</name>
</gene>
<dbReference type="InterPro" id="IPR001135">
    <property type="entry name" value="NADH_Q_OxRdtase_suD"/>
</dbReference>
<dbReference type="GO" id="GO:0030964">
    <property type="term" value="C:NADH dehydrogenase complex"/>
    <property type="evidence" value="ECO:0007669"/>
    <property type="project" value="InterPro"/>
</dbReference>
<comment type="catalytic activity">
    <reaction evidence="14">
        <text>a quinone + NADH + 5 H(+)(in) = a quinol + NAD(+) + 4 H(+)(out)</text>
        <dbReference type="Rhea" id="RHEA:57888"/>
        <dbReference type="ChEBI" id="CHEBI:15378"/>
        <dbReference type="ChEBI" id="CHEBI:24646"/>
        <dbReference type="ChEBI" id="CHEBI:57540"/>
        <dbReference type="ChEBI" id="CHEBI:57945"/>
        <dbReference type="ChEBI" id="CHEBI:132124"/>
    </reaction>
</comment>
<keyword evidence="18" id="KW-1185">Reference proteome</keyword>
<evidence type="ECO:0000313" key="18">
    <source>
        <dbReference type="Proteomes" id="UP000596092"/>
    </source>
</evidence>
<dbReference type="HAMAP" id="MF_01357">
    <property type="entry name" value="NDH1_NuoC"/>
    <property type="match status" value="1"/>
</dbReference>
<dbReference type="InterPro" id="IPR022885">
    <property type="entry name" value="NDH1_su_D/H"/>
</dbReference>
<reference evidence="17 18" key="1">
    <citation type="submission" date="2020-05" db="EMBL/GenBank/DDBJ databases">
        <title>Complete genome of Desulfobulbus oligotrophicus.</title>
        <authorList>
            <person name="Podar M."/>
        </authorList>
    </citation>
    <scope>NUCLEOTIDE SEQUENCE [LARGE SCALE GENOMIC DNA]</scope>
    <source>
        <strain evidence="17 18">Prop6</strain>
    </source>
</reference>
<dbReference type="HAMAP" id="MF_01358">
    <property type="entry name" value="NDH1_NuoD"/>
    <property type="match status" value="1"/>
</dbReference>
<dbReference type="RefSeq" id="WP_199262843.1">
    <property type="nucleotide sequence ID" value="NZ_CP054140.1"/>
</dbReference>
<comment type="similarity">
    <text evidence="3">Belongs to the complex I 49 kDa subunit family.</text>
</comment>
<dbReference type="AlphaFoldDB" id="A0A7T6AR73"/>
<dbReference type="GO" id="GO:0008137">
    <property type="term" value="F:NADH dehydrogenase (ubiquinone) activity"/>
    <property type="evidence" value="ECO:0007669"/>
    <property type="project" value="InterPro"/>
</dbReference>
<evidence type="ECO:0000256" key="14">
    <source>
        <dbReference type="ARBA" id="ARBA00047712"/>
    </source>
</evidence>
<dbReference type="GO" id="GO:0048038">
    <property type="term" value="F:quinone binding"/>
    <property type="evidence" value="ECO:0007669"/>
    <property type="project" value="UniProtKB-KW"/>
</dbReference>
<comment type="subcellular location">
    <subcellularLocation>
        <location evidence="2">Cell inner membrane</location>
        <topology evidence="2">Peripheral membrane protein</topology>
    </subcellularLocation>
</comment>
<comment type="subunit">
    <text evidence="13">NDH-1 is composed of 13 different subunits. Subunits NuoB, CD, E, F, and G constitute the peripheral sector of the complex.</text>
</comment>
<keyword evidence="10" id="KW-0520">NAD</keyword>
<keyword evidence="11" id="KW-0472">Membrane</keyword>
<dbReference type="Pfam" id="PF00346">
    <property type="entry name" value="Complex1_49kDa"/>
    <property type="match status" value="1"/>
</dbReference>
<dbReference type="HAMAP" id="MF_01397">
    <property type="entry name" value="NDH1_NuoCD_2"/>
    <property type="match status" value="1"/>
</dbReference>
<dbReference type="NCBIfam" id="NF004739">
    <property type="entry name" value="PRK06075.1"/>
    <property type="match status" value="1"/>
</dbReference>
<dbReference type="GO" id="GO:0051287">
    <property type="term" value="F:NAD binding"/>
    <property type="evidence" value="ECO:0007669"/>
    <property type="project" value="InterPro"/>
</dbReference>
<dbReference type="Proteomes" id="UP000596092">
    <property type="component" value="Chromosome"/>
</dbReference>
<evidence type="ECO:0000256" key="8">
    <source>
        <dbReference type="ARBA" id="ARBA00022719"/>
    </source>
</evidence>
<evidence type="ECO:0000256" key="6">
    <source>
        <dbReference type="ARBA" id="ARBA00022475"/>
    </source>
</evidence>
<dbReference type="EC" id="1.6.5.11" evidence="17"/>
<keyword evidence="8" id="KW-0874">Quinone</keyword>
<evidence type="ECO:0000256" key="2">
    <source>
        <dbReference type="ARBA" id="ARBA00004417"/>
    </source>
</evidence>
<evidence type="ECO:0000256" key="1">
    <source>
        <dbReference type="ARBA" id="ARBA00002378"/>
    </source>
</evidence>
<evidence type="ECO:0000256" key="11">
    <source>
        <dbReference type="ARBA" id="ARBA00023136"/>
    </source>
</evidence>
<dbReference type="SUPFAM" id="SSF143243">
    <property type="entry name" value="Nqo5-like"/>
    <property type="match status" value="1"/>
</dbReference>
<comment type="function">
    <text evidence="1">NDH-1 shuttles electrons from NADH, via FMN and iron-sulfur (Fe-S) centers, to quinones in the respiratory chain. The immediate electron acceptor for the enzyme in this species is believed to be ubiquinone. Couples the redox reaction to proton translocation (for every two electrons transferred, four hydrogen ions are translocated across the cytoplasmic membrane), and thus conserves the redox energy in a proton gradient.</text>
</comment>
<evidence type="ECO:0000256" key="10">
    <source>
        <dbReference type="ARBA" id="ARBA00023027"/>
    </source>
</evidence>
<evidence type="ECO:0000313" key="17">
    <source>
        <dbReference type="EMBL" id="QQG66563.1"/>
    </source>
</evidence>
<dbReference type="Gene3D" id="1.10.645.10">
    <property type="entry name" value="Cytochrome-c3 Hydrogenase, chain B"/>
    <property type="match status" value="1"/>
</dbReference>
<evidence type="ECO:0000256" key="12">
    <source>
        <dbReference type="ARBA" id="ARBA00023268"/>
    </source>
</evidence>
<dbReference type="InterPro" id="IPR014029">
    <property type="entry name" value="NADH_UbQ_OxRdtase_49kDa_CS"/>
</dbReference>
<sequence>MNTTALELIQAAFPEVSCTAAVDAVVLTVQAEQLETTLSRLKNDPELDFGLLLDVTAIDYLEYPVPQPTRFAVVYTLRNWKRNLLVQVRVPVTDPEVGIPSATSLWDSANWGERETYDQYGIHFSGHPDLRRILNHWQFQGHPLRKDYPIEKGQVCYETDSLENEIKARLELKGVDQAVMEDINTEIMFLNLGPSHPVTHGAIRILAALDGETILANVNEIGYLHRGFEKTAENRTYNQVVPLTDRLNYCSALMNNIAYAKAVESWLGIEITEKAKFMRVILAEFFRIQDHLVCLAANLVDMGGLTNYWYLYNEKEASYDLIARLTGARLTSSFTRIGGMYRDFYDGWEDDMEFHLEAIAKGVSDSLKLVQKNRIVHERTQNVCVLSPEAALSFGFTGPCLRASGVPFDLRKDNPYYFYDTFDFTIPLGSKGDIYDRMMVRYEEIFQSIRIIRQAMKRIPQGSVNVKNNRVTLPPKSEVYDNIEGLASHFKLVFEGVKVPTGEWYDSFEAANGELGFHFVSDGSGQPYKCKVRPPCFYIMGAFHEMVEGHMIADAVINLGSINIIGGELDR</sequence>
<evidence type="ECO:0000256" key="5">
    <source>
        <dbReference type="ARBA" id="ARBA00022448"/>
    </source>
</evidence>
<evidence type="ECO:0000256" key="4">
    <source>
        <dbReference type="ARBA" id="ARBA00010019"/>
    </source>
</evidence>
<dbReference type="PANTHER" id="PTHR11993:SF10">
    <property type="entry name" value="NADH DEHYDROGENASE [UBIQUINONE] IRON-SULFUR PROTEIN 2, MITOCHONDRIAL"/>
    <property type="match status" value="1"/>
</dbReference>
<dbReference type="NCBIfam" id="TIGR01961">
    <property type="entry name" value="NuoC_fam"/>
    <property type="match status" value="1"/>
</dbReference>
<dbReference type="GO" id="GO:0050136">
    <property type="term" value="F:NADH dehydrogenase (quinone) (non-electrogenic) activity"/>
    <property type="evidence" value="ECO:0007669"/>
    <property type="project" value="InterPro"/>
</dbReference>
<dbReference type="InterPro" id="IPR037232">
    <property type="entry name" value="NADH_quin_OxRdtase_su_C/D-like"/>
</dbReference>
<evidence type="ECO:0000256" key="7">
    <source>
        <dbReference type="ARBA" id="ARBA00022519"/>
    </source>
</evidence>
<evidence type="ECO:0000256" key="9">
    <source>
        <dbReference type="ARBA" id="ARBA00022967"/>
    </source>
</evidence>
<dbReference type="InterPro" id="IPR001268">
    <property type="entry name" value="NADH_UbQ_OxRdtase_30kDa_su"/>
</dbReference>
<dbReference type="KEGG" id="dog:HP555_12135"/>
<dbReference type="SUPFAM" id="SSF56762">
    <property type="entry name" value="HydB/Nqo4-like"/>
    <property type="match status" value="1"/>
</dbReference>
<organism evidence="17 18">
    <name type="scientific">Desulfobulbus oligotrophicus</name>
    <dbReference type="NCBI Taxonomy" id="1909699"/>
    <lineage>
        <taxon>Bacteria</taxon>
        <taxon>Pseudomonadati</taxon>
        <taxon>Thermodesulfobacteriota</taxon>
        <taxon>Desulfobulbia</taxon>
        <taxon>Desulfobulbales</taxon>
        <taxon>Desulfobulbaceae</taxon>
        <taxon>Desulfobulbus</taxon>
    </lineage>
</organism>
<dbReference type="Gene3D" id="3.30.460.80">
    <property type="entry name" value="NADH:ubiquinone oxidoreductase, 30kDa subunit"/>
    <property type="match status" value="1"/>
</dbReference>
<dbReference type="InterPro" id="IPR010218">
    <property type="entry name" value="NADH_DH_suC"/>
</dbReference>
<evidence type="ECO:0000256" key="3">
    <source>
        <dbReference type="ARBA" id="ARBA00005769"/>
    </source>
</evidence>
<dbReference type="InterPro" id="IPR026662">
    <property type="entry name" value="NDH-1_subunit_CD"/>
</dbReference>
<dbReference type="PANTHER" id="PTHR11993">
    <property type="entry name" value="NADH-UBIQUINONE OXIDOREDUCTASE 49 KDA SUBUNIT"/>
    <property type="match status" value="1"/>
</dbReference>
<dbReference type="GO" id="GO:0005886">
    <property type="term" value="C:plasma membrane"/>
    <property type="evidence" value="ECO:0007669"/>
    <property type="project" value="UniProtKB-SubCell"/>
</dbReference>
<dbReference type="Pfam" id="PF00329">
    <property type="entry name" value="Complex1_30kDa"/>
    <property type="match status" value="1"/>
</dbReference>
<protein>
    <submittedName>
        <fullName evidence="17">NADH-quinone oxidoreductase subunit D</fullName>
        <ecNumber evidence="17">1.6.5.11</ecNumber>
    </submittedName>
</protein>
<evidence type="ECO:0000259" key="16">
    <source>
        <dbReference type="Pfam" id="PF00346"/>
    </source>
</evidence>
<feature type="domain" description="NADH:ubiquinone oxidoreductase 30kDa subunit" evidence="15">
    <location>
        <begin position="27"/>
        <end position="152"/>
    </location>
</feature>
<keyword evidence="17" id="KW-0560">Oxidoreductase</keyword>
<proteinExistence type="inferred from homology"/>
<keyword evidence="5" id="KW-0813">Transport</keyword>
<name>A0A7T6AR73_9BACT</name>
<keyword evidence="12" id="KW-0511">Multifunctional enzyme</keyword>
<keyword evidence="7" id="KW-0997">Cell inner membrane</keyword>
<evidence type="ECO:0000259" key="15">
    <source>
        <dbReference type="Pfam" id="PF00329"/>
    </source>
</evidence>
<feature type="domain" description="NADH-quinone oxidoreductase subunit D" evidence="16">
    <location>
        <begin position="301"/>
        <end position="571"/>
    </location>
</feature>
<keyword evidence="6" id="KW-1003">Cell membrane</keyword>
<dbReference type="PROSITE" id="PS00535">
    <property type="entry name" value="COMPLEX1_49K"/>
    <property type="match status" value="1"/>
</dbReference>
<accession>A0A7T6AR73</accession>